<proteinExistence type="predicted"/>
<keyword evidence="2" id="KW-0732">Signal</keyword>
<dbReference type="Proteomes" id="UP001550044">
    <property type="component" value="Unassembled WGS sequence"/>
</dbReference>
<name>A0ABV2U681_9ACTN</name>
<reference evidence="3 4" key="1">
    <citation type="submission" date="2024-06" db="EMBL/GenBank/DDBJ databases">
        <title>The Natural Products Discovery Center: Release of the First 8490 Sequenced Strains for Exploring Actinobacteria Biosynthetic Diversity.</title>
        <authorList>
            <person name="Kalkreuter E."/>
            <person name="Kautsar S.A."/>
            <person name="Yang D."/>
            <person name="Bader C.D."/>
            <person name="Teijaro C.N."/>
            <person name="Fluegel L."/>
            <person name="Davis C.M."/>
            <person name="Simpson J.R."/>
            <person name="Lauterbach L."/>
            <person name="Steele A.D."/>
            <person name="Gui C."/>
            <person name="Meng S."/>
            <person name="Li G."/>
            <person name="Viehrig K."/>
            <person name="Ye F."/>
            <person name="Su P."/>
            <person name="Kiefer A.F."/>
            <person name="Nichols A."/>
            <person name="Cepeda A.J."/>
            <person name="Yan W."/>
            <person name="Fan B."/>
            <person name="Jiang Y."/>
            <person name="Adhikari A."/>
            <person name="Zheng C.-J."/>
            <person name="Schuster L."/>
            <person name="Cowan T.M."/>
            <person name="Smanski M.J."/>
            <person name="Chevrette M.G."/>
            <person name="De Carvalho L.P.S."/>
            <person name="Shen B."/>
        </authorList>
    </citation>
    <scope>NUCLEOTIDE SEQUENCE [LARGE SCALE GENOMIC DNA]</scope>
    <source>
        <strain evidence="3 4">NPDC005137</strain>
    </source>
</reference>
<dbReference type="EMBL" id="JBEXIP010000006">
    <property type="protein sequence ID" value="MET8433337.1"/>
    <property type="molecule type" value="Genomic_DNA"/>
</dbReference>
<dbReference type="RefSeq" id="WP_356709406.1">
    <property type="nucleotide sequence ID" value="NZ_JBEXIP010000006.1"/>
</dbReference>
<evidence type="ECO:0000256" key="1">
    <source>
        <dbReference type="SAM" id="MobiDB-lite"/>
    </source>
</evidence>
<sequence length="69" mass="6805">MRIRRLLGLALATAALAGVSAVGAATAQAAAYPAISSEECAAQGGTVNQGGPYRGPTCTFPDGHSESIT</sequence>
<evidence type="ECO:0000256" key="2">
    <source>
        <dbReference type="SAM" id="SignalP"/>
    </source>
</evidence>
<evidence type="ECO:0000313" key="4">
    <source>
        <dbReference type="Proteomes" id="UP001550044"/>
    </source>
</evidence>
<comment type="caution">
    <text evidence="3">The sequence shown here is derived from an EMBL/GenBank/DDBJ whole genome shotgun (WGS) entry which is preliminary data.</text>
</comment>
<feature type="chain" id="PRO_5045256890" evidence="2">
    <location>
        <begin position="25"/>
        <end position="69"/>
    </location>
</feature>
<feature type="signal peptide" evidence="2">
    <location>
        <begin position="1"/>
        <end position="24"/>
    </location>
</feature>
<protein>
    <submittedName>
        <fullName evidence="3">Uncharacterized protein</fullName>
    </submittedName>
</protein>
<keyword evidence="4" id="KW-1185">Reference proteome</keyword>
<feature type="region of interest" description="Disordered" evidence="1">
    <location>
        <begin position="43"/>
        <end position="69"/>
    </location>
</feature>
<organism evidence="3 4">
    <name type="scientific">Streptomyces sp. 900116325</name>
    <dbReference type="NCBI Taxonomy" id="3154295"/>
    <lineage>
        <taxon>Bacteria</taxon>
        <taxon>Bacillati</taxon>
        <taxon>Actinomycetota</taxon>
        <taxon>Actinomycetes</taxon>
        <taxon>Kitasatosporales</taxon>
        <taxon>Streptomycetaceae</taxon>
        <taxon>Streptomyces</taxon>
    </lineage>
</organism>
<gene>
    <name evidence="3" type="ORF">ABZV61_11130</name>
</gene>
<evidence type="ECO:0000313" key="3">
    <source>
        <dbReference type="EMBL" id="MET8433337.1"/>
    </source>
</evidence>
<accession>A0ABV2U681</accession>